<dbReference type="Proteomes" id="UP000324585">
    <property type="component" value="Unassembled WGS sequence"/>
</dbReference>
<gene>
    <name evidence="2" type="ORF">FVE85_4270</name>
</gene>
<proteinExistence type="predicted"/>
<evidence type="ECO:0000256" key="1">
    <source>
        <dbReference type="SAM" id="Phobius"/>
    </source>
</evidence>
<protein>
    <recommendedName>
        <fullName evidence="4">MARVEL domain-containing protein</fullName>
    </recommendedName>
</protein>
<keyword evidence="1" id="KW-0472">Membrane</keyword>
<dbReference type="OrthoDB" id="10590466at2759"/>
<name>A0A5J4YSV0_PORPP</name>
<dbReference type="AlphaFoldDB" id="A0A5J4YSV0"/>
<evidence type="ECO:0000313" key="3">
    <source>
        <dbReference type="Proteomes" id="UP000324585"/>
    </source>
</evidence>
<evidence type="ECO:0000313" key="2">
    <source>
        <dbReference type="EMBL" id="KAA8494295.1"/>
    </source>
</evidence>
<keyword evidence="1" id="KW-1133">Transmembrane helix</keyword>
<dbReference type="EMBL" id="VRMN01000005">
    <property type="protein sequence ID" value="KAA8494295.1"/>
    <property type="molecule type" value="Genomic_DNA"/>
</dbReference>
<keyword evidence="1" id="KW-0812">Transmembrane</keyword>
<feature type="transmembrane region" description="Helical" evidence="1">
    <location>
        <begin position="62"/>
        <end position="81"/>
    </location>
</feature>
<accession>A0A5J4YSV0</accession>
<reference evidence="3" key="1">
    <citation type="journal article" date="2019" name="Nat. Commun.">
        <title>Expansion of phycobilisome linker gene families in mesophilic red algae.</title>
        <authorList>
            <person name="Lee J."/>
            <person name="Kim D."/>
            <person name="Bhattacharya D."/>
            <person name="Yoon H.S."/>
        </authorList>
    </citation>
    <scope>NUCLEOTIDE SEQUENCE [LARGE SCALE GENOMIC DNA]</scope>
    <source>
        <strain evidence="3">CCMP 1328</strain>
    </source>
</reference>
<sequence>MSTAQALSADEIENLVKANRISPYGLKIATQLVMWISSIIVFGSTSNSADESNVCTSACAYAIISGLVSFIYLSILLLLNLLTELSRLSRRGFFTYHFEAYLMYFLILWWTPAIANIAQVNTPVPSSGIVFGWVCFFASMYGSFEAYHTYVDDLYLRTKLEAEREQEQSLYARELDEADYAGEAV</sequence>
<keyword evidence="3" id="KW-1185">Reference proteome</keyword>
<comment type="caution">
    <text evidence="2">The sequence shown here is derived from an EMBL/GenBank/DDBJ whole genome shotgun (WGS) entry which is preliminary data.</text>
</comment>
<feature type="transmembrane region" description="Helical" evidence="1">
    <location>
        <begin position="24"/>
        <end position="42"/>
    </location>
</feature>
<feature type="transmembrane region" description="Helical" evidence="1">
    <location>
        <begin position="93"/>
        <end position="110"/>
    </location>
</feature>
<organism evidence="2 3">
    <name type="scientific">Porphyridium purpureum</name>
    <name type="common">Red alga</name>
    <name type="synonym">Porphyridium cruentum</name>
    <dbReference type="NCBI Taxonomy" id="35688"/>
    <lineage>
        <taxon>Eukaryota</taxon>
        <taxon>Rhodophyta</taxon>
        <taxon>Bangiophyceae</taxon>
        <taxon>Porphyridiales</taxon>
        <taxon>Porphyridiaceae</taxon>
        <taxon>Porphyridium</taxon>
    </lineage>
</organism>
<feature type="transmembrane region" description="Helical" evidence="1">
    <location>
        <begin position="130"/>
        <end position="150"/>
    </location>
</feature>
<evidence type="ECO:0008006" key="4">
    <source>
        <dbReference type="Google" id="ProtNLM"/>
    </source>
</evidence>